<accession>A0A5B0N5L6</accession>
<proteinExistence type="predicted"/>
<dbReference type="AlphaFoldDB" id="A0A5B0N5L6"/>
<gene>
    <name evidence="2" type="ORF">PGT21_030205</name>
</gene>
<sequence>MSNNNSIQSLSDRVRDSLQQQQNTTNSSSQPPSKLPTPVTQHSSHHSLPHPLSSSNPTPHKNTPQSQDKENRLTQSHSPTRKGKKLRQAKQERRIHHTAMLKNPLEIADNQQGEAPSKETKARAKEILLAKVVKAQEDGDKAKVFAMYKSITVDSTPIFFNSKKINAEISVIPNPTVIPKKQPVDTEVTTQVRGIKFIWSNSNLHNDGGFTLYFHKNILELKGRMW</sequence>
<organism evidence="2 3">
    <name type="scientific">Puccinia graminis f. sp. tritici</name>
    <dbReference type="NCBI Taxonomy" id="56615"/>
    <lineage>
        <taxon>Eukaryota</taxon>
        <taxon>Fungi</taxon>
        <taxon>Dikarya</taxon>
        <taxon>Basidiomycota</taxon>
        <taxon>Pucciniomycotina</taxon>
        <taxon>Pucciniomycetes</taxon>
        <taxon>Pucciniales</taxon>
        <taxon>Pucciniaceae</taxon>
        <taxon>Puccinia</taxon>
    </lineage>
</organism>
<name>A0A5B0N5L6_PUCGR</name>
<feature type="compositionally biased region" description="Polar residues" evidence="1">
    <location>
        <begin position="56"/>
        <end position="66"/>
    </location>
</feature>
<evidence type="ECO:0000256" key="1">
    <source>
        <dbReference type="SAM" id="MobiDB-lite"/>
    </source>
</evidence>
<dbReference type="EMBL" id="VSWC01000118">
    <property type="protein sequence ID" value="KAA1084527.1"/>
    <property type="molecule type" value="Genomic_DNA"/>
</dbReference>
<keyword evidence="3" id="KW-1185">Reference proteome</keyword>
<feature type="region of interest" description="Disordered" evidence="1">
    <location>
        <begin position="1"/>
        <end position="119"/>
    </location>
</feature>
<dbReference type="OrthoDB" id="10286074at2759"/>
<feature type="compositionally biased region" description="Basic residues" evidence="1">
    <location>
        <begin position="79"/>
        <end position="99"/>
    </location>
</feature>
<evidence type="ECO:0000313" key="2">
    <source>
        <dbReference type="EMBL" id="KAA1084527.1"/>
    </source>
</evidence>
<reference evidence="2 3" key="1">
    <citation type="submission" date="2019-05" db="EMBL/GenBank/DDBJ databases">
        <title>Emergence of the Ug99 lineage of the wheat stem rust pathogen through somatic hybridization.</title>
        <authorList>
            <person name="Li F."/>
            <person name="Upadhyaya N.M."/>
            <person name="Sperschneider J."/>
            <person name="Matny O."/>
            <person name="Nguyen-Phuc H."/>
            <person name="Mago R."/>
            <person name="Raley C."/>
            <person name="Miller M.E."/>
            <person name="Silverstein K.A.T."/>
            <person name="Henningsen E."/>
            <person name="Hirsch C.D."/>
            <person name="Visser B."/>
            <person name="Pretorius Z.A."/>
            <person name="Steffenson B.J."/>
            <person name="Schwessinger B."/>
            <person name="Dodds P.N."/>
            <person name="Figueroa M."/>
        </authorList>
    </citation>
    <scope>NUCLEOTIDE SEQUENCE [LARGE SCALE GENOMIC DNA]</scope>
    <source>
        <strain evidence="2">21-0</strain>
    </source>
</reference>
<evidence type="ECO:0000313" key="3">
    <source>
        <dbReference type="Proteomes" id="UP000324748"/>
    </source>
</evidence>
<comment type="caution">
    <text evidence="2">The sequence shown here is derived from an EMBL/GenBank/DDBJ whole genome shotgun (WGS) entry which is preliminary data.</text>
</comment>
<feature type="compositionally biased region" description="Polar residues" evidence="1">
    <location>
        <begin position="1"/>
        <end position="11"/>
    </location>
</feature>
<protein>
    <submittedName>
        <fullName evidence="2">Uncharacterized protein</fullName>
    </submittedName>
</protein>
<feature type="compositionally biased region" description="Low complexity" evidence="1">
    <location>
        <begin position="19"/>
        <end position="32"/>
    </location>
</feature>
<dbReference type="Proteomes" id="UP000324748">
    <property type="component" value="Unassembled WGS sequence"/>
</dbReference>